<evidence type="ECO:0000313" key="4">
    <source>
        <dbReference type="EMBL" id="MFH5245796.1"/>
    </source>
</evidence>
<dbReference type="InterPro" id="IPR019692">
    <property type="entry name" value="CFP-6_PH"/>
</dbReference>
<keyword evidence="1" id="KW-0812">Transmembrane</keyword>
<accession>A0ABW7KYZ6</accession>
<evidence type="ECO:0000313" key="5">
    <source>
        <dbReference type="Proteomes" id="UP001609176"/>
    </source>
</evidence>
<dbReference type="RefSeq" id="WP_395126543.1">
    <property type="nucleotide sequence ID" value="NZ_JBIMSN010000139.1"/>
</dbReference>
<evidence type="ECO:0000256" key="1">
    <source>
        <dbReference type="SAM" id="Phobius"/>
    </source>
</evidence>
<comment type="caution">
    <text evidence="4">The sequence shown here is derived from an EMBL/GenBank/DDBJ whole genome shotgun (WGS) entry which is preliminary data.</text>
</comment>
<gene>
    <name evidence="4" type="ORF">ACHIPV_28595</name>
    <name evidence="3" type="ORF">ACHIRB_27175</name>
</gene>
<name>A0ABW7KYZ6_9NOCA</name>
<dbReference type="EMBL" id="JBIMSP010000098">
    <property type="protein sequence ID" value="MFH5245796.1"/>
    <property type="molecule type" value="Genomic_DNA"/>
</dbReference>
<dbReference type="Proteomes" id="UP001609219">
    <property type="component" value="Unassembled WGS sequence"/>
</dbReference>
<proteinExistence type="predicted"/>
<evidence type="ECO:0000313" key="6">
    <source>
        <dbReference type="Proteomes" id="UP001609219"/>
    </source>
</evidence>
<feature type="transmembrane region" description="Helical" evidence="1">
    <location>
        <begin position="40"/>
        <end position="58"/>
    </location>
</feature>
<evidence type="ECO:0000313" key="3">
    <source>
        <dbReference type="EMBL" id="MFH5232225.1"/>
    </source>
</evidence>
<evidence type="ECO:0000259" key="2">
    <source>
        <dbReference type="Pfam" id="PF10756"/>
    </source>
</evidence>
<feature type="domain" description="Low molecular weight protein antigen 6 PH" evidence="2">
    <location>
        <begin position="63"/>
        <end position="96"/>
    </location>
</feature>
<keyword evidence="6" id="KW-1185">Reference proteome</keyword>
<dbReference type="Pfam" id="PF10756">
    <property type="entry name" value="bPH_6"/>
    <property type="match status" value="1"/>
</dbReference>
<organism evidence="4 5">
    <name type="scientific">Antrihabitans spumae</name>
    <dbReference type="NCBI Taxonomy" id="3373370"/>
    <lineage>
        <taxon>Bacteria</taxon>
        <taxon>Bacillati</taxon>
        <taxon>Actinomycetota</taxon>
        <taxon>Actinomycetes</taxon>
        <taxon>Mycobacteriales</taxon>
        <taxon>Nocardiaceae</taxon>
        <taxon>Antrihabitans</taxon>
    </lineage>
</organism>
<keyword evidence="1" id="KW-1133">Transmembrane helix</keyword>
<feature type="transmembrane region" description="Helical" evidence="1">
    <location>
        <begin position="108"/>
        <end position="129"/>
    </location>
</feature>
<reference evidence="5 6" key="1">
    <citation type="submission" date="2024-10" db="EMBL/GenBank/DDBJ databases">
        <authorList>
            <person name="Riesco R."/>
        </authorList>
    </citation>
    <scope>NUCLEOTIDE SEQUENCE [LARGE SCALE GENOMIC DNA]</scope>
    <source>
        <strain evidence="4 5">NCIMB 15448</strain>
        <strain evidence="3 6">NCIMB 15450</strain>
    </source>
</reference>
<keyword evidence="1" id="KW-0472">Membrane</keyword>
<protein>
    <submittedName>
        <fullName evidence="4">PH domain-containing protein</fullName>
    </submittedName>
</protein>
<feature type="transmembrane region" description="Helical" evidence="1">
    <location>
        <begin position="14"/>
        <end position="34"/>
    </location>
</feature>
<dbReference type="Proteomes" id="UP001609176">
    <property type="component" value="Unassembled WGS sequence"/>
</dbReference>
<dbReference type="EMBL" id="JBIMSN010000139">
    <property type="protein sequence ID" value="MFH5232225.1"/>
    <property type="molecule type" value="Genomic_DNA"/>
</dbReference>
<sequence>MNVRAGVVPLARTALYAATAVVVGLVVLVFVVAAFGVNRIVTGLIVGFVIGTALYLTLATLHRITLTDEAITVRELLRKQVLSWDDVVGCRFEVETHPEPHHRRDESWLLALYFGSVGAGGGGLALAVLEPVTHPYTNAREMHQREMIESIFAMARRKGLDIRVSPSIAAAVQQHWKITI</sequence>